<proteinExistence type="inferred from homology"/>
<name>A0A5B2VLQ9_9BACT</name>
<evidence type="ECO:0000259" key="6">
    <source>
        <dbReference type="Pfam" id="PF07980"/>
    </source>
</evidence>
<dbReference type="SUPFAM" id="SSF48452">
    <property type="entry name" value="TPR-like"/>
    <property type="match status" value="1"/>
</dbReference>
<dbReference type="PROSITE" id="PS51257">
    <property type="entry name" value="PROKAR_LIPOPROTEIN"/>
    <property type="match status" value="1"/>
</dbReference>
<dbReference type="GO" id="GO:0009279">
    <property type="term" value="C:cell outer membrane"/>
    <property type="evidence" value="ECO:0007669"/>
    <property type="project" value="UniProtKB-SubCell"/>
</dbReference>
<dbReference type="Proteomes" id="UP000324611">
    <property type="component" value="Unassembled WGS sequence"/>
</dbReference>
<comment type="similarity">
    <text evidence="2">Belongs to the SusD family.</text>
</comment>
<evidence type="ECO:0000256" key="3">
    <source>
        <dbReference type="ARBA" id="ARBA00022729"/>
    </source>
</evidence>
<keyword evidence="4" id="KW-0472">Membrane</keyword>
<dbReference type="AlphaFoldDB" id="A0A5B2VLQ9"/>
<keyword evidence="5" id="KW-0998">Cell outer membrane</keyword>
<keyword evidence="3" id="KW-0732">Signal</keyword>
<protein>
    <submittedName>
        <fullName evidence="8">RagB/SusD family nutrient uptake outer membrane protein</fullName>
    </submittedName>
</protein>
<evidence type="ECO:0000313" key="9">
    <source>
        <dbReference type="Proteomes" id="UP000324611"/>
    </source>
</evidence>
<dbReference type="RefSeq" id="WP_149840759.1">
    <property type="nucleotide sequence ID" value="NZ_VUOC01000004.1"/>
</dbReference>
<dbReference type="Pfam" id="PF07980">
    <property type="entry name" value="SusD_RagB"/>
    <property type="match status" value="1"/>
</dbReference>
<evidence type="ECO:0000256" key="5">
    <source>
        <dbReference type="ARBA" id="ARBA00023237"/>
    </source>
</evidence>
<dbReference type="InterPro" id="IPR012944">
    <property type="entry name" value="SusD_RagB_dom"/>
</dbReference>
<evidence type="ECO:0000256" key="4">
    <source>
        <dbReference type="ARBA" id="ARBA00023136"/>
    </source>
</evidence>
<evidence type="ECO:0000256" key="2">
    <source>
        <dbReference type="ARBA" id="ARBA00006275"/>
    </source>
</evidence>
<gene>
    <name evidence="8" type="ORF">F0L74_25640</name>
</gene>
<dbReference type="Gene3D" id="1.25.40.390">
    <property type="match status" value="1"/>
</dbReference>
<reference evidence="8 9" key="1">
    <citation type="submission" date="2019-09" db="EMBL/GenBank/DDBJ databases">
        <title>Chitinophaga ginsengihumi sp. nov., isolated from soil of ginseng rhizosphere.</title>
        <authorList>
            <person name="Lee J."/>
        </authorList>
    </citation>
    <scope>NUCLEOTIDE SEQUENCE [LARGE SCALE GENOMIC DNA]</scope>
    <source>
        <strain evidence="8 9">BN140078</strain>
    </source>
</reference>
<dbReference type="EMBL" id="VUOC01000004">
    <property type="protein sequence ID" value="KAA2239580.1"/>
    <property type="molecule type" value="Genomic_DNA"/>
</dbReference>
<evidence type="ECO:0000259" key="7">
    <source>
        <dbReference type="Pfam" id="PF14322"/>
    </source>
</evidence>
<dbReference type="CDD" id="cd08977">
    <property type="entry name" value="SusD"/>
    <property type="match status" value="1"/>
</dbReference>
<evidence type="ECO:0000256" key="1">
    <source>
        <dbReference type="ARBA" id="ARBA00004442"/>
    </source>
</evidence>
<organism evidence="8 9">
    <name type="scientific">Chitinophaga agrisoli</name>
    <dbReference type="NCBI Taxonomy" id="2607653"/>
    <lineage>
        <taxon>Bacteria</taxon>
        <taxon>Pseudomonadati</taxon>
        <taxon>Bacteroidota</taxon>
        <taxon>Chitinophagia</taxon>
        <taxon>Chitinophagales</taxon>
        <taxon>Chitinophagaceae</taxon>
        <taxon>Chitinophaga</taxon>
    </lineage>
</organism>
<comment type="caution">
    <text evidence="8">The sequence shown here is derived from an EMBL/GenBank/DDBJ whole genome shotgun (WGS) entry which is preliminary data.</text>
</comment>
<dbReference type="InterPro" id="IPR011990">
    <property type="entry name" value="TPR-like_helical_dom_sf"/>
</dbReference>
<dbReference type="InterPro" id="IPR033985">
    <property type="entry name" value="SusD-like_N"/>
</dbReference>
<feature type="domain" description="RagB/SusD" evidence="6">
    <location>
        <begin position="346"/>
        <end position="442"/>
    </location>
</feature>
<feature type="domain" description="SusD-like N-terminal" evidence="7">
    <location>
        <begin position="76"/>
        <end position="219"/>
    </location>
</feature>
<accession>A0A5B2VLQ9</accession>
<evidence type="ECO:0000313" key="8">
    <source>
        <dbReference type="EMBL" id="KAA2239580.1"/>
    </source>
</evidence>
<dbReference type="Pfam" id="PF14322">
    <property type="entry name" value="SusD-like_3"/>
    <property type="match status" value="1"/>
</dbReference>
<comment type="subcellular location">
    <subcellularLocation>
        <location evidence="1">Cell outer membrane</location>
    </subcellularLocation>
</comment>
<keyword evidence="9" id="KW-1185">Reference proteome</keyword>
<reference evidence="8 9" key="2">
    <citation type="submission" date="2019-09" db="EMBL/GenBank/DDBJ databases">
        <authorList>
            <person name="Jin C."/>
        </authorList>
    </citation>
    <scope>NUCLEOTIDE SEQUENCE [LARGE SCALE GENOMIC DNA]</scope>
    <source>
        <strain evidence="8 9">BN140078</strain>
    </source>
</reference>
<sequence length="479" mass="53577">MKKIISFIICAPLVLASCSKSFIEKQPVSSVAVDVLYKTDKDFQDAVVGCYRTLQSQYQNFWQFGDLRGDDVEEQWTAALDLMRIDNFTADNSETVIASSWQNYYNLINRANTILDKIKDADVAVVKNKDRHIAEAEFLRAIAYFDLVRIFGDVPMLTAPISSDDALKKGRDKVDAIYNEVIIKDLLDAAGRLPAKYTGSDVGRATSGAAKAMLGRVYLTRKDFPKAEAVLQEVTTMGYALLPNYNDLFDYTKDEHHSEYIFDIEYEEGIGLGSIFTSNFCPFVAPVMTFYGVTGSTGNHGSPTAKLFAAFPDGDKRKDITVARGVTDANGVFTPLPAGFGMQAFTKKFMTPMKTSNDSRANWKVIRYADVLLMYAEALNENGKTPQAITYLNQVHTRAGLTAYGDMPQATTREDIYLERRLELSYEGVRWFDLVRTGRALDSMKPVGMKTYMTVFPLPLGQIQIMNDPSIFPQNEGYN</sequence>